<dbReference type="InterPro" id="IPR026055">
    <property type="entry name" value="FAR"/>
</dbReference>
<organism evidence="3 4">
    <name type="scientific">Mobilicoccus pelagius NBRC 104925</name>
    <dbReference type="NCBI Taxonomy" id="1089455"/>
    <lineage>
        <taxon>Bacteria</taxon>
        <taxon>Bacillati</taxon>
        <taxon>Actinomycetota</taxon>
        <taxon>Actinomycetes</taxon>
        <taxon>Micrococcales</taxon>
        <taxon>Dermatophilaceae</taxon>
        <taxon>Mobilicoccus</taxon>
    </lineage>
</organism>
<dbReference type="AlphaFoldDB" id="H5UQF1"/>
<proteinExistence type="predicted"/>
<gene>
    <name evidence="3" type="ORF">MOPEL_032_00010</name>
</gene>
<dbReference type="InterPro" id="IPR013120">
    <property type="entry name" value="FAR_NAD-bd"/>
</dbReference>
<protein>
    <recommendedName>
        <fullName evidence="2">Thioester reductase (TE) domain-containing protein</fullName>
    </recommendedName>
</protein>
<feature type="non-terminal residue" evidence="3">
    <location>
        <position position="1"/>
    </location>
</feature>
<dbReference type="InterPro" id="IPR036291">
    <property type="entry name" value="NAD(P)-bd_dom_sf"/>
</dbReference>
<reference evidence="3 4" key="1">
    <citation type="submission" date="2012-02" db="EMBL/GenBank/DDBJ databases">
        <title>Whole genome shotgun sequence of Mobilicoccus pelagius NBRC 104925.</title>
        <authorList>
            <person name="Yoshida Y."/>
            <person name="Hosoyama A."/>
            <person name="Tsuchikane K."/>
            <person name="Katsumata H."/>
            <person name="Yamazaki S."/>
            <person name="Fujita N."/>
        </authorList>
    </citation>
    <scope>NUCLEOTIDE SEQUENCE [LARGE SCALE GENOMIC DNA]</scope>
    <source>
        <strain evidence="3 4">NBRC 104925</strain>
    </source>
</reference>
<feature type="compositionally biased region" description="Basic and acidic residues" evidence="1">
    <location>
        <begin position="276"/>
        <end position="297"/>
    </location>
</feature>
<dbReference type="Gene3D" id="3.40.50.720">
    <property type="entry name" value="NAD(P)-binding Rossmann-like Domain"/>
    <property type="match status" value="1"/>
</dbReference>
<dbReference type="SUPFAM" id="SSF51735">
    <property type="entry name" value="NAD(P)-binding Rossmann-fold domains"/>
    <property type="match status" value="1"/>
</dbReference>
<accession>H5UQF1</accession>
<dbReference type="GO" id="GO:0080019">
    <property type="term" value="F:alcohol-forming very long-chain fatty acyl-CoA reductase activity"/>
    <property type="evidence" value="ECO:0007669"/>
    <property type="project" value="InterPro"/>
</dbReference>
<name>H5UQF1_9MICO</name>
<dbReference type="Pfam" id="PF07993">
    <property type="entry name" value="NAD_binding_4"/>
    <property type="match status" value="1"/>
</dbReference>
<dbReference type="EMBL" id="BAFE01000030">
    <property type="protein sequence ID" value="GAB47959.1"/>
    <property type="molecule type" value="Genomic_DNA"/>
</dbReference>
<dbReference type="PANTHER" id="PTHR11011:SF45">
    <property type="entry name" value="FATTY ACYL-COA REDUCTASE CG8306-RELATED"/>
    <property type="match status" value="1"/>
</dbReference>
<dbReference type="eggNOG" id="COG3320">
    <property type="taxonomic scope" value="Bacteria"/>
</dbReference>
<dbReference type="STRING" id="1089455.MOPEL_032_00010"/>
<dbReference type="Proteomes" id="UP000004367">
    <property type="component" value="Unassembled WGS sequence"/>
</dbReference>
<evidence type="ECO:0000259" key="2">
    <source>
        <dbReference type="Pfam" id="PF07993"/>
    </source>
</evidence>
<dbReference type="GO" id="GO:0035336">
    <property type="term" value="P:long-chain fatty-acyl-CoA metabolic process"/>
    <property type="evidence" value="ECO:0007669"/>
    <property type="project" value="TreeGrafter"/>
</dbReference>
<comment type="caution">
    <text evidence="3">The sequence shown here is derived from an EMBL/GenBank/DDBJ whole genome shotgun (WGS) entry which is preliminary data.</text>
</comment>
<feature type="region of interest" description="Disordered" evidence="1">
    <location>
        <begin position="274"/>
        <end position="315"/>
    </location>
</feature>
<dbReference type="PANTHER" id="PTHR11011">
    <property type="entry name" value="MALE STERILITY PROTEIN 2-RELATED"/>
    <property type="match status" value="1"/>
</dbReference>
<feature type="domain" description="Thioester reductase (TE)" evidence="2">
    <location>
        <begin position="7"/>
        <end position="107"/>
    </location>
</feature>
<keyword evidence="4" id="KW-1185">Reference proteome</keyword>
<evidence type="ECO:0000313" key="4">
    <source>
        <dbReference type="Proteomes" id="UP000004367"/>
    </source>
</evidence>
<sequence>AQTDATMRALGRERARELGWTDVYTMTKSLGERVAEELWAAPGHRLTILRPTIIESALRHPFPGWIDGFKVADPLIAAFAKGRLVAFPGYPEAVLDVVPVDLVVDAILAATHVPHDDALPRYLQVGTSVSNPMTLDTLRGHVEGFLREHPWVDRDGAPIRLRPWRFLDPDALEAWAGRRIDVVDRLGRALDVLPAATLPRARRRVATAARGLGLLRQYAGIYQPYTCSHTRYDDAETRTLLARANAAGFLDALDAREIDWAHYVRAVHMPSLTRTATEHRARREARREAPRGSEGQRPHRRTGHAARTSALLAEA</sequence>
<evidence type="ECO:0000256" key="1">
    <source>
        <dbReference type="SAM" id="MobiDB-lite"/>
    </source>
</evidence>
<evidence type="ECO:0000313" key="3">
    <source>
        <dbReference type="EMBL" id="GAB47959.1"/>
    </source>
</evidence>
<dbReference type="GO" id="GO:0010345">
    <property type="term" value="P:suberin biosynthetic process"/>
    <property type="evidence" value="ECO:0007669"/>
    <property type="project" value="TreeGrafter"/>
</dbReference>
<dbReference type="RefSeq" id="WP_009481857.1">
    <property type="nucleotide sequence ID" value="NZ_BAFE01000030.1"/>
</dbReference>